<dbReference type="EMBL" id="FOXA01000006">
    <property type="protein sequence ID" value="SFP43179.1"/>
    <property type="molecule type" value="Genomic_DNA"/>
</dbReference>
<dbReference type="InterPro" id="IPR000683">
    <property type="entry name" value="Gfo/Idh/MocA-like_OxRdtase_N"/>
</dbReference>
<dbReference type="Pfam" id="PF22725">
    <property type="entry name" value="GFO_IDH_MocA_C3"/>
    <property type="match status" value="1"/>
</dbReference>
<dbReference type="PANTHER" id="PTHR43818">
    <property type="entry name" value="BCDNA.GH03377"/>
    <property type="match status" value="1"/>
</dbReference>
<gene>
    <name evidence="5" type="ORF">SAMN04488047_106144</name>
</gene>
<dbReference type="InterPro" id="IPR036291">
    <property type="entry name" value="NAD(P)-bd_dom_sf"/>
</dbReference>
<reference evidence="5 6" key="1">
    <citation type="submission" date="2016-10" db="EMBL/GenBank/DDBJ databases">
        <authorList>
            <person name="de Groot N.N."/>
        </authorList>
    </citation>
    <scope>NUCLEOTIDE SEQUENCE [LARGE SCALE GENOMIC DNA]</scope>
    <source>
        <strain evidence="5 6">DSM 19547</strain>
    </source>
</reference>
<keyword evidence="6" id="KW-1185">Reference proteome</keyword>
<dbReference type="InterPro" id="IPR006311">
    <property type="entry name" value="TAT_signal"/>
</dbReference>
<proteinExistence type="predicted"/>
<protein>
    <submittedName>
        <fullName evidence="5">Predicted dehydrogenase</fullName>
    </submittedName>
</protein>
<sequence>MPPTFPTLPALSRRTFLAGATGTVAGALSANGGRAQPAELPDIPNAATGRPFPEAELDMPLPPGERLGWAVVGVGAFALNHVIPAIIRSQTARLTALVSGNADKAERVAENYGVPDAAIYDYDSFDDIANDPNIDIVYIVLPNGLHAEYTIRALQAGKHVMCEKPMANTVEECRAMIAAADAADRKLMIAYRAHFEPHNQRAVQMKRDGAFGDVKMVLGTTMRPLDLSRPRDEWRVLRDLAGGGSMMDIGIYALNGILWFLDEPPTSLVATIQNPPDDIRFQQVEDMLTAQLRFESGPLANLATSYTMSENRIQMLGTQGTGLLDPATSYSGNELHETGPEVGSRVVPVGATSARQFTGEIDHLSRAVREGFEPRTPGAMGLRDVALIKSMYASADRGGWVDLAPDGTMIDG</sequence>
<dbReference type="SUPFAM" id="SSF55347">
    <property type="entry name" value="Glyceraldehyde-3-phosphate dehydrogenase-like, C-terminal domain"/>
    <property type="match status" value="1"/>
</dbReference>
<dbReference type="InterPro" id="IPR050463">
    <property type="entry name" value="Gfo/Idh/MocA_oxidrdct_glycsds"/>
</dbReference>
<dbReference type="Gene3D" id="3.40.50.720">
    <property type="entry name" value="NAD(P)-binding Rossmann-like Domain"/>
    <property type="match status" value="1"/>
</dbReference>
<dbReference type="OrthoDB" id="9815825at2"/>
<organism evidence="5 6">
    <name type="scientific">Tranquillimonas alkanivorans</name>
    <dbReference type="NCBI Taxonomy" id="441119"/>
    <lineage>
        <taxon>Bacteria</taxon>
        <taxon>Pseudomonadati</taxon>
        <taxon>Pseudomonadota</taxon>
        <taxon>Alphaproteobacteria</taxon>
        <taxon>Rhodobacterales</taxon>
        <taxon>Roseobacteraceae</taxon>
        <taxon>Tranquillimonas</taxon>
    </lineage>
</organism>
<dbReference type="Gene3D" id="3.30.360.10">
    <property type="entry name" value="Dihydrodipicolinate Reductase, domain 2"/>
    <property type="match status" value="1"/>
</dbReference>
<evidence type="ECO:0000313" key="6">
    <source>
        <dbReference type="Proteomes" id="UP000199356"/>
    </source>
</evidence>
<dbReference type="AlphaFoldDB" id="A0A1I5QA72"/>
<dbReference type="STRING" id="441119.SAMN04488047_106144"/>
<evidence type="ECO:0000256" key="1">
    <source>
        <dbReference type="ARBA" id="ARBA00023002"/>
    </source>
</evidence>
<dbReference type="InterPro" id="IPR055170">
    <property type="entry name" value="GFO_IDH_MocA-like_dom"/>
</dbReference>
<dbReference type="RefSeq" id="WP_093420987.1">
    <property type="nucleotide sequence ID" value="NZ_FOXA01000006.1"/>
</dbReference>
<dbReference type="InterPro" id="IPR008354">
    <property type="entry name" value="Glc-Fru_OxRdtase_bac"/>
</dbReference>
<dbReference type="SUPFAM" id="SSF51735">
    <property type="entry name" value="NAD(P)-binding Rossmann-fold domains"/>
    <property type="match status" value="1"/>
</dbReference>
<feature type="domain" description="Gfo/Idh/MocA-like oxidoreductase N-terminal" evidence="3">
    <location>
        <begin position="68"/>
        <end position="191"/>
    </location>
</feature>
<dbReference type="PRINTS" id="PR01775">
    <property type="entry name" value="GLFROXRDTASE"/>
</dbReference>
<keyword evidence="1" id="KW-0560">Oxidoreductase</keyword>
<evidence type="ECO:0000259" key="3">
    <source>
        <dbReference type="Pfam" id="PF01408"/>
    </source>
</evidence>
<dbReference type="GO" id="GO:0016491">
    <property type="term" value="F:oxidoreductase activity"/>
    <property type="evidence" value="ECO:0007669"/>
    <property type="project" value="UniProtKB-KW"/>
</dbReference>
<feature type="region of interest" description="Disordered" evidence="2">
    <location>
        <begin position="33"/>
        <end position="56"/>
    </location>
</feature>
<dbReference type="PANTHER" id="PTHR43818:SF11">
    <property type="entry name" value="BCDNA.GH03377"/>
    <property type="match status" value="1"/>
</dbReference>
<evidence type="ECO:0000313" key="5">
    <source>
        <dbReference type="EMBL" id="SFP43179.1"/>
    </source>
</evidence>
<evidence type="ECO:0000259" key="4">
    <source>
        <dbReference type="Pfam" id="PF22725"/>
    </source>
</evidence>
<feature type="domain" description="GFO/IDH/MocA-like oxidoreductase" evidence="4">
    <location>
        <begin position="200"/>
        <end position="321"/>
    </location>
</feature>
<name>A0A1I5QA72_9RHOB</name>
<accession>A0A1I5QA72</accession>
<dbReference type="PROSITE" id="PS51318">
    <property type="entry name" value="TAT"/>
    <property type="match status" value="1"/>
</dbReference>
<dbReference type="Pfam" id="PF01408">
    <property type="entry name" value="GFO_IDH_MocA"/>
    <property type="match status" value="1"/>
</dbReference>
<dbReference type="Proteomes" id="UP000199356">
    <property type="component" value="Unassembled WGS sequence"/>
</dbReference>
<evidence type="ECO:0000256" key="2">
    <source>
        <dbReference type="SAM" id="MobiDB-lite"/>
    </source>
</evidence>
<dbReference type="GO" id="GO:0000166">
    <property type="term" value="F:nucleotide binding"/>
    <property type="evidence" value="ECO:0007669"/>
    <property type="project" value="InterPro"/>
</dbReference>